<dbReference type="SUPFAM" id="SSF53474">
    <property type="entry name" value="alpha/beta-Hydrolases"/>
    <property type="match status" value="1"/>
</dbReference>
<proteinExistence type="predicted"/>
<reference evidence="1 2" key="1">
    <citation type="submission" date="2018-01" db="EMBL/GenBank/DDBJ databases">
        <title>The draft genome sequence of Halioglobus lutimaris HF004.</title>
        <authorList>
            <person name="Du Z.-J."/>
            <person name="Shi M.-J."/>
        </authorList>
    </citation>
    <scope>NUCLEOTIDE SEQUENCE [LARGE SCALE GENOMIC DNA]</scope>
    <source>
        <strain evidence="1 2">HF004</strain>
    </source>
</reference>
<accession>A0A2N5WZU7</accession>
<evidence type="ECO:0008006" key="3">
    <source>
        <dbReference type="Google" id="ProtNLM"/>
    </source>
</evidence>
<dbReference type="OrthoDB" id="5810117at2"/>
<comment type="caution">
    <text evidence="1">The sequence shown here is derived from an EMBL/GenBank/DDBJ whole genome shotgun (WGS) entry which is preliminary data.</text>
</comment>
<dbReference type="RefSeq" id="WP_101518519.1">
    <property type="nucleotide sequence ID" value="NZ_PKUS01000023.1"/>
</dbReference>
<sequence length="353" mass="40131">MGKHVIFLLHGMGTHTEDWSNKAIKEFKANARAIGYPMSLTDDFEFVEISYDHLFLDYINAHNKNAEQITTFMTTAQIGAMKSVFRGLFEYATGSLDNEEFVTSALGDVFLYRLSDYANVVRTYILQVITATLNVRGKPPWSVIAHSMGTRVIHDAMDEFTADVTNRNVFGKPVALAMVANVTHLLAYNPSTLWRKTRVFPAKAPSKGACLRYVNALHPADPFTWIREFDPVPEWGNNAEFSGRYRNTQIGFKELTRGNSHSFTGYLEHPRVAADICWALGTGNTGEPAFDDEKLTNRLKTYSNRTISENAEKTWKMAKKLKQERDLTSFWEFVRALNDFESFIQKFSESLTD</sequence>
<keyword evidence="2" id="KW-1185">Reference proteome</keyword>
<evidence type="ECO:0000313" key="2">
    <source>
        <dbReference type="Proteomes" id="UP000235005"/>
    </source>
</evidence>
<protein>
    <recommendedName>
        <fullName evidence="3">Alpha/beta hydrolase</fullName>
    </recommendedName>
</protein>
<dbReference type="EMBL" id="PKUS01000023">
    <property type="protein sequence ID" value="PLW67752.1"/>
    <property type="molecule type" value="Genomic_DNA"/>
</dbReference>
<evidence type="ECO:0000313" key="1">
    <source>
        <dbReference type="EMBL" id="PLW67752.1"/>
    </source>
</evidence>
<dbReference type="AlphaFoldDB" id="A0A2N5WZU7"/>
<name>A0A2N5WZU7_9GAMM</name>
<organism evidence="1 2">
    <name type="scientific">Pseudohalioglobus lutimaris</name>
    <dbReference type="NCBI Taxonomy" id="1737061"/>
    <lineage>
        <taxon>Bacteria</taxon>
        <taxon>Pseudomonadati</taxon>
        <taxon>Pseudomonadota</taxon>
        <taxon>Gammaproteobacteria</taxon>
        <taxon>Cellvibrionales</taxon>
        <taxon>Halieaceae</taxon>
        <taxon>Pseudohalioglobus</taxon>
    </lineage>
</organism>
<gene>
    <name evidence="1" type="ORF">C0039_15135</name>
</gene>
<dbReference type="Proteomes" id="UP000235005">
    <property type="component" value="Unassembled WGS sequence"/>
</dbReference>
<dbReference type="InterPro" id="IPR029058">
    <property type="entry name" value="AB_hydrolase_fold"/>
</dbReference>